<evidence type="ECO:0000313" key="1">
    <source>
        <dbReference type="EMBL" id="TDY48187.1"/>
    </source>
</evidence>
<comment type="caution">
    <text evidence="1">The sequence shown here is derived from an EMBL/GenBank/DDBJ whole genome shotgun (WGS) entry which is preliminary data.</text>
</comment>
<keyword evidence="2" id="KW-1185">Reference proteome</keyword>
<dbReference type="AlphaFoldDB" id="A0A4R8LPF6"/>
<accession>A0A4R8LPF6</accession>
<gene>
    <name evidence="1" type="ORF">BX592_111122</name>
</gene>
<protein>
    <submittedName>
        <fullName evidence="1">Uncharacterized protein</fullName>
    </submittedName>
</protein>
<proteinExistence type="predicted"/>
<reference evidence="1 2" key="1">
    <citation type="submission" date="2019-03" db="EMBL/GenBank/DDBJ databases">
        <title>Genomic Encyclopedia of Type Strains, Phase III (KMG-III): the genomes of soil and plant-associated and newly described type strains.</title>
        <authorList>
            <person name="Whitman W."/>
        </authorList>
    </citation>
    <scope>NUCLEOTIDE SEQUENCE [LARGE SCALE GENOMIC DNA]</scope>
    <source>
        <strain evidence="1 2">LMG 29544</strain>
    </source>
</reference>
<dbReference type="EMBL" id="SORE01000011">
    <property type="protein sequence ID" value="TDY48187.1"/>
    <property type="molecule type" value="Genomic_DNA"/>
</dbReference>
<dbReference type="Proteomes" id="UP000295509">
    <property type="component" value="Unassembled WGS sequence"/>
</dbReference>
<organism evidence="1 2">
    <name type="scientific">Paraburkholderia rhizosphaerae</name>
    <dbReference type="NCBI Taxonomy" id="480658"/>
    <lineage>
        <taxon>Bacteria</taxon>
        <taxon>Pseudomonadati</taxon>
        <taxon>Pseudomonadota</taxon>
        <taxon>Betaproteobacteria</taxon>
        <taxon>Burkholderiales</taxon>
        <taxon>Burkholderiaceae</taxon>
        <taxon>Paraburkholderia</taxon>
    </lineage>
</organism>
<dbReference type="OrthoDB" id="5106738at2"/>
<evidence type="ECO:0000313" key="2">
    <source>
        <dbReference type="Proteomes" id="UP000295509"/>
    </source>
</evidence>
<dbReference type="RefSeq" id="WP_134192830.1">
    <property type="nucleotide sequence ID" value="NZ_JBHLUW010000061.1"/>
</dbReference>
<sequence>MALSAELAAEMPGLVWPLETSRSPDGTSRSHEPYAPPTLLVLDFLEFVWANVGKPVKVEYHSYQRHHHLRFDIEEGQADFCEDVNRLFSRNGVAYELTAAGQIRRILPEALGDIIARSRFETGDSLLDGLLEESRAKFSDPDPLIRREGLERLWDGWERLKTLADSDKKTSITTILDGAARGEPDIRQLLEDEAKTLTTVDNTKLIRHYEITQKPVFDTDHVDYLFFRLFALVTLLIRKNAPQT</sequence>
<name>A0A4R8LPF6_9BURK</name>